<dbReference type="PANTHER" id="PTHR48079:SF6">
    <property type="entry name" value="NAD(P)-BINDING DOMAIN-CONTAINING PROTEIN-RELATED"/>
    <property type="match status" value="1"/>
</dbReference>
<evidence type="ECO:0000256" key="1">
    <source>
        <dbReference type="SAM" id="MobiDB-lite"/>
    </source>
</evidence>
<dbReference type="PANTHER" id="PTHR48079">
    <property type="entry name" value="PROTEIN YEEZ"/>
    <property type="match status" value="1"/>
</dbReference>
<dbReference type="InterPro" id="IPR017829">
    <property type="entry name" value="Hopanoid-assoc_sugar_epimerase"/>
</dbReference>
<dbReference type="Pfam" id="PF01370">
    <property type="entry name" value="Epimerase"/>
    <property type="match status" value="1"/>
</dbReference>
<keyword evidence="4" id="KW-1185">Reference proteome</keyword>
<dbReference type="EMBL" id="CP046052">
    <property type="protein sequence ID" value="QGM46162.1"/>
    <property type="molecule type" value="Genomic_DNA"/>
</dbReference>
<feature type="domain" description="NAD-dependent epimerase/dehydratase" evidence="2">
    <location>
        <begin position="51"/>
        <end position="276"/>
    </location>
</feature>
<evidence type="ECO:0000313" key="4">
    <source>
        <dbReference type="Proteomes" id="UP000309061"/>
    </source>
</evidence>
<protein>
    <submittedName>
        <fullName evidence="3">NAD-dependent epimerase/dehydratase family protein</fullName>
    </submittedName>
</protein>
<evidence type="ECO:0000259" key="2">
    <source>
        <dbReference type="Pfam" id="PF01370"/>
    </source>
</evidence>
<name>A0A6B8KEW2_9HYPH</name>
<evidence type="ECO:0000313" key="3">
    <source>
        <dbReference type="EMBL" id="QGM46162.1"/>
    </source>
</evidence>
<dbReference type="GO" id="GO:0005737">
    <property type="term" value="C:cytoplasm"/>
    <property type="evidence" value="ECO:0007669"/>
    <property type="project" value="TreeGrafter"/>
</dbReference>
<dbReference type="InterPro" id="IPR051783">
    <property type="entry name" value="NAD(P)-dependent_oxidoreduct"/>
</dbReference>
<dbReference type="InterPro" id="IPR036291">
    <property type="entry name" value="NAD(P)-bd_dom_sf"/>
</dbReference>
<dbReference type="Proteomes" id="UP000309061">
    <property type="component" value="Chromosome"/>
</dbReference>
<feature type="compositionally biased region" description="Basic and acidic residues" evidence="1">
    <location>
        <begin position="375"/>
        <end position="384"/>
    </location>
</feature>
<organism evidence="3 4">
    <name type="scientific">Methylocystis heyeri</name>
    <dbReference type="NCBI Taxonomy" id="391905"/>
    <lineage>
        <taxon>Bacteria</taxon>
        <taxon>Pseudomonadati</taxon>
        <taxon>Pseudomonadota</taxon>
        <taxon>Alphaproteobacteria</taxon>
        <taxon>Hyphomicrobiales</taxon>
        <taxon>Methylocystaceae</taxon>
        <taxon>Methylocystis</taxon>
    </lineage>
</organism>
<dbReference type="GO" id="GO:0004029">
    <property type="term" value="F:aldehyde dehydrogenase (NAD+) activity"/>
    <property type="evidence" value="ECO:0007669"/>
    <property type="project" value="TreeGrafter"/>
</dbReference>
<accession>A0A6B8KEW2</accession>
<dbReference type="Gene3D" id="3.40.50.720">
    <property type="entry name" value="NAD(P)-binding Rossmann-like Domain"/>
    <property type="match status" value="1"/>
</dbReference>
<dbReference type="NCBIfam" id="TIGR03466">
    <property type="entry name" value="HpnA"/>
    <property type="match status" value="1"/>
</dbReference>
<dbReference type="OrthoDB" id="9801785at2"/>
<dbReference type="AlphaFoldDB" id="A0A6B8KEW2"/>
<dbReference type="SUPFAM" id="SSF51735">
    <property type="entry name" value="NAD(P)-binding Rossmann-fold domains"/>
    <property type="match status" value="1"/>
</dbReference>
<gene>
    <name evidence="3" type="ORF">H2LOC_010895</name>
</gene>
<dbReference type="KEGG" id="mhey:H2LOC_010895"/>
<reference evidence="3 4" key="1">
    <citation type="submission" date="2019-11" db="EMBL/GenBank/DDBJ databases">
        <title>The genome sequence of Methylocystis heyeri.</title>
        <authorList>
            <person name="Oshkin I.Y."/>
            <person name="Miroshnikov K."/>
            <person name="Dedysh S.N."/>
        </authorList>
    </citation>
    <scope>NUCLEOTIDE SEQUENCE [LARGE SCALE GENOMIC DNA]</scope>
    <source>
        <strain evidence="3 4">H2</strain>
    </source>
</reference>
<proteinExistence type="predicted"/>
<feature type="region of interest" description="Disordered" evidence="1">
    <location>
        <begin position="375"/>
        <end position="401"/>
    </location>
</feature>
<dbReference type="InterPro" id="IPR001509">
    <property type="entry name" value="Epimerase_deHydtase"/>
</dbReference>
<dbReference type="CDD" id="cd05228">
    <property type="entry name" value="AR_FR_like_1_SDR_e"/>
    <property type="match status" value="1"/>
</dbReference>
<sequence>MLLRRRGRPLCYRTARLHLRRELDWTGVFVINRLKAKFTAGPLARNEESVALVTGASGFIGGAVARALRDAGFTVRAFVRSTSPRANLREDYQVAIGDVNDRDSLRRAMCGVRYVFHVAADYRLWTPDPAKLLRTNVEGTRLVMEEALRAGVERVIHTSSVATLAPDRAGLCDETRRMACDSRLGVYKRSKILAEKLVEEMICRDRLPAVIVNPTAPLGPGDLRPTPTGRIIVESLRGAMPAFVDTGLDLVHVDDVARGHLLALQKGSVGERYILGGDNVDLASILREIARLTGGRPPRVKLPRAPLVPVAFMNEFLARITGKEPFLNREGLRLAATPMFFDDAKARRELGYESRPHSETLADAIAWFRSLEEGRRTPRSEGDGRFSMCGREAAGEESGGR</sequence>